<evidence type="ECO:0000256" key="5">
    <source>
        <dbReference type="ARBA" id="ARBA00023002"/>
    </source>
</evidence>
<dbReference type="Gene3D" id="3.40.50.10860">
    <property type="entry name" value="Leucine Dehydrogenase, chain A, domain 1"/>
    <property type="match status" value="1"/>
</dbReference>
<keyword evidence="6 8" id="KW-0057">Aromatic amino acid biosynthesis</keyword>
<feature type="binding site" evidence="8">
    <location>
        <position position="81"/>
    </location>
    <ligand>
        <name>NADP(+)</name>
        <dbReference type="ChEBI" id="CHEBI:58349"/>
    </ligand>
</feature>
<feature type="binding site" evidence="8">
    <location>
        <position position="65"/>
    </location>
    <ligand>
        <name>shikimate</name>
        <dbReference type="ChEBI" id="CHEBI:36208"/>
    </ligand>
</feature>
<dbReference type="AlphaFoldDB" id="A0A4Y5ZB11"/>
<keyword evidence="13" id="KW-1185">Reference proteome</keyword>
<feature type="domain" description="Shikimate dehydrogenase substrate binding N-terminal" evidence="10">
    <location>
        <begin position="10"/>
        <end position="92"/>
    </location>
</feature>
<dbReference type="EMBL" id="CP041046">
    <property type="protein sequence ID" value="QDE41445.1"/>
    <property type="molecule type" value="Genomic_DNA"/>
</dbReference>
<protein>
    <recommendedName>
        <fullName evidence="2 8">Shikimate dehydrogenase (NADP(+))</fullName>
        <shortName evidence="8">SDH</shortName>
        <ecNumber evidence="2 8">1.1.1.25</ecNumber>
    </recommendedName>
</protein>
<dbReference type="InterPro" id="IPR011342">
    <property type="entry name" value="Shikimate_DH"/>
</dbReference>
<dbReference type="NCBIfam" id="NF001310">
    <property type="entry name" value="PRK00258.1-2"/>
    <property type="match status" value="1"/>
</dbReference>
<name>A0A4Y5ZB11_9GAMM</name>
<dbReference type="Pfam" id="PF08501">
    <property type="entry name" value="Shikimate_dh_N"/>
    <property type="match status" value="1"/>
</dbReference>
<dbReference type="GO" id="GO:0050661">
    <property type="term" value="F:NADP binding"/>
    <property type="evidence" value="ECO:0007669"/>
    <property type="project" value="InterPro"/>
</dbReference>
<dbReference type="PANTHER" id="PTHR21089">
    <property type="entry name" value="SHIKIMATE DEHYDROGENASE"/>
    <property type="match status" value="1"/>
</dbReference>
<comment type="similarity">
    <text evidence="8">Belongs to the shikimate dehydrogenase family.</text>
</comment>
<comment type="pathway">
    <text evidence="1 8">Metabolic intermediate biosynthesis; chorismate biosynthesis; chorismate from D-erythrose 4-phosphate and phosphoenolpyruvate: step 4/7.</text>
</comment>
<feature type="binding site" evidence="8">
    <location>
        <position position="245"/>
    </location>
    <ligand>
        <name>NADP(+)</name>
        <dbReference type="ChEBI" id="CHEBI:58349"/>
    </ligand>
</feature>
<dbReference type="InterPro" id="IPR036291">
    <property type="entry name" value="NAD(P)-bd_dom_sf"/>
</dbReference>
<dbReference type="InterPro" id="IPR022893">
    <property type="entry name" value="Shikimate_DH_fam"/>
</dbReference>
<dbReference type="InterPro" id="IPR006151">
    <property type="entry name" value="Shikm_DH/Glu-tRNA_Rdtase"/>
</dbReference>
<dbReference type="Proteomes" id="UP000316093">
    <property type="component" value="Chromosome"/>
</dbReference>
<dbReference type="GO" id="GO:0008652">
    <property type="term" value="P:amino acid biosynthetic process"/>
    <property type="evidence" value="ECO:0007669"/>
    <property type="project" value="UniProtKB-KW"/>
</dbReference>
<feature type="binding site" evidence="8">
    <location>
        <position position="106"/>
    </location>
    <ligand>
        <name>shikimate</name>
        <dbReference type="ChEBI" id="CHEBI:36208"/>
    </ligand>
</feature>
<feature type="domain" description="Quinate/shikimate 5-dehydrogenase/glutamyl-tRNA reductase" evidence="9">
    <location>
        <begin position="121"/>
        <end position="171"/>
    </location>
</feature>
<dbReference type="GO" id="GO:0004764">
    <property type="term" value="F:shikimate 3-dehydrogenase (NADP+) activity"/>
    <property type="evidence" value="ECO:0007669"/>
    <property type="project" value="UniProtKB-UniRule"/>
</dbReference>
<dbReference type="InterPro" id="IPR046346">
    <property type="entry name" value="Aminoacid_DH-like_N_sf"/>
</dbReference>
<feature type="binding site" evidence="8">
    <location>
        <position position="252"/>
    </location>
    <ligand>
        <name>shikimate</name>
        <dbReference type="ChEBI" id="CHEBI:36208"/>
    </ligand>
</feature>
<comment type="function">
    <text evidence="8">Involved in the biosynthesis of the chorismate, which leads to the biosynthesis of aromatic amino acids. Catalyzes the reversible NADPH linked reduction of 3-dehydroshikimate (DHSA) to yield shikimate (SA).</text>
</comment>
<reference evidence="12 13" key="1">
    <citation type="submission" date="2019-06" db="EMBL/GenBank/DDBJ databases">
        <title>A complete genome sequence for Luteibacter pinisoli MAH-14.</title>
        <authorList>
            <person name="Baltrus D.A."/>
        </authorList>
    </citation>
    <scope>NUCLEOTIDE SEQUENCE [LARGE SCALE GENOMIC DNA]</scope>
    <source>
        <strain evidence="12 13">MAH-14</strain>
    </source>
</reference>
<dbReference type="HAMAP" id="MF_00222">
    <property type="entry name" value="Shikimate_DH_AroE"/>
    <property type="match status" value="1"/>
</dbReference>
<dbReference type="GO" id="GO:0005829">
    <property type="term" value="C:cytosol"/>
    <property type="evidence" value="ECO:0007669"/>
    <property type="project" value="TreeGrafter"/>
</dbReference>
<keyword evidence="4 8" id="KW-0521">NADP</keyword>
<gene>
    <name evidence="8 12" type="primary">aroE</name>
    <name evidence="12" type="ORF">FIV34_20700</name>
</gene>
<evidence type="ECO:0000256" key="1">
    <source>
        <dbReference type="ARBA" id="ARBA00004871"/>
    </source>
</evidence>
<dbReference type="RefSeq" id="WP_139985468.1">
    <property type="nucleotide sequence ID" value="NZ_CP041046.1"/>
</dbReference>
<dbReference type="GO" id="GO:0019632">
    <property type="term" value="P:shikimate metabolic process"/>
    <property type="evidence" value="ECO:0007669"/>
    <property type="project" value="InterPro"/>
</dbReference>
<dbReference type="SUPFAM" id="SSF53223">
    <property type="entry name" value="Aminoacid dehydrogenase-like, N-terminal domain"/>
    <property type="match status" value="1"/>
</dbReference>
<comment type="subunit">
    <text evidence="8">Homodimer.</text>
</comment>
<dbReference type="FunFam" id="3.40.50.10860:FF:000006">
    <property type="entry name" value="Shikimate dehydrogenase (NADP(+))"/>
    <property type="match status" value="1"/>
</dbReference>
<feature type="binding site" evidence="8">
    <location>
        <position position="221"/>
    </location>
    <ligand>
        <name>shikimate</name>
        <dbReference type="ChEBI" id="CHEBI:36208"/>
    </ligand>
</feature>
<evidence type="ECO:0000256" key="4">
    <source>
        <dbReference type="ARBA" id="ARBA00022857"/>
    </source>
</evidence>
<feature type="domain" description="SDH C-terminal" evidence="11">
    <location>
        <begin position="245"/>
        <end position="275"/>
    </location>
</feature>
<feature type="binding site" evidence="8">
    <location>
        <position position="219"/>
    </location>
    <ligand>
        <name>NADP(+)</name>
        <dbReference type="ChEBI" id="CHEBI:58349"/>
    </ligand>
</feature>
<dbReference type="InterPro" id="IPR013708">
    <property type="entry name" value="Shikimate_DH-bd_N"/>
</dbReference>
<organism evidence="12 13">
    <name type="scientific">Luteibacter pinisoli</name>
    <dbReference type="NCBI Taxonomy" id="2589080"/>
    <lineage>
        <taxon>Bacteria</taxon>
        <taxon>Pseudomonadati</taxon>
        <taxon>Pseudomonadota</taxon>
        <taxon>Gammaproteobacteria</taxon>
        <taxon>Lysobacterales</taxon>
        <taxon>Rhodanobacteraceae</taxon>
        <taxon>Luteibacter</taxon>
    </lineage>
</organism>
<evidence type="ECO:0000259" key="9">
    <source>
        <dbReference type="Pfam" id="PF01488"/>
    </source>
</evidence>
<evidence type="ECO:0000256" key="8">
    <source>
        <dbReference type="HAMAP-Rule" id="MF_00222"/>
    </source>
</evidence>
<evidence type="ECO:0000259" key="11">
    <source>
        <dbReference type="Pfam" id="PF18317"/>
    </source>
</evidence>
<keyword evidence="5 8" id="KW-0560">Oxidoreductase</keyword>
<dbReference type="Pfam" id="PF01488">
    <property type="entry name" value="Shikimate_DH"/>
    <property type="match status" value="1"/>
</dbReference>
<feature type="binding site" evidence="8">
    <location>
        <begin position="18"/>
        <end position="20"/>
    </location>
    <ligand>
        <name>shikimate</name>
        <dbReference type="ChEBI" id="CHEBI:36208"/>
    </ligand>
</feature>
<evidence type="ECO:0000259" key="10">
    <source>
        <dbReference type="Pfam" id="PF08501"/>
    </source>
</evidence>
<dbReference type="NCBIfam" id="TIGR00507">
    <property type="entry name" value="aroE"/>
    <property type="match status" value="1"/>
</dbReference>
<feature type="binding site" evidence="8">
    <location>
        <begin position="131"/>
        <end position="135"/>
    </location>
    <ligand>
        <name>NADP(+)</name>
        <dbReference type="ChEBI" id="CHEBI:58349"/>
    </ligand>
</feature>
<dbReference type="GO" id="GO:0009423">
    <property type="term" value="P:chorismate biosynthetic process"/>
    <property type="evidence" value="ECO:0007669"/>
    <property type="project" value="UniProtKB-UniRule"/>
</dbReference>
<dbReference type="UniPathway" id="UPA00053">
    <property type="reaction ID" value="UER00087"/>
</dbReference>
<dbReference type="PANTHER" id="PTHR21089:SF1">
    <property type="entry name" value="BIFUNCTIONAL 3-DEHYDROQUINATE DEHYDRATASE_SHIKIMATE DEHYDROGENASE, CHLOROPLASTIC"/>
    <property type="match status" value="1"/>
</dbReference>
<accession>A0A4Y5ZB11</accession>
<dbReference type="EC" id="1.1.1.25" evidence="2 8"/>
<dbReference type="InterPro" id="IPR041121">
    <property type="entry name" value="SDH_C"/>
</dbReference>
<evidence type="ECO:0000256" key="2">
    <source>
        <dbReference type="ARBA" id="ARBA00012962"/>
    </source>
</evidence>
<evidence type="ECO:0000256" key="6">
    <source>
        <dbReference type="ARBA" id="ARBA00023141"/>
    </source>
</evidence>
<evidence type="ECO:0000313" key="12">
    <source>
        <dbReference type="EMBL" id="QDE41445.1"/>
    </source>
</evidence>
<feature type="binding site" evidence="8">
    <location>
        <begin position="155"/>
        <end position="160"/>
    </location>
    <ligand>
        <name>NADP(+)</name>
        <dbReference type="ChEBI" id="CHEBI:58349"/>
    </ligand>
</feature>
<dbReference type="OrthoDB" id="9776868at2"/>
<dbReference type="GO" id="GO:0009073">
    <property type="term" value="P:aromatic amino acid family biosynthetic process"/>
    <property type="evidence" value="ECO:0007669"/>
    <property type="project" value="UniProtKB-KW"/>
</dbReference>
<proteinExistence type="inferred from homology"/>
<feature type="active site" description="Proton acceptor" evidence="8">
    <location>
        <position position="69"/>
    </location>
</feature>
<feature type="binding site" evidence="8">
    <location>
        <position position="90"/>
    </location>
    <ligand>
        <name>shikimate</name>
        <dbReference type="ChEBI" id="CHEBI:36208"/>
    </ligand>
</feature>
<dbReference type="Pfam" id="PF18317">
    <property type="entry name" value="SDH_C"/>
    <property type="match status" value="1"/>
</dbReference>
<evidence type="ECO:0000256" key="7">
    <source>
        <dbReference type="ARBA" id="ARBA00049442"/>
    </source>
</evidence>
<comment type="catalytic activity">
    <reaction evidence="7 8">
        <text>shikimate + NADP(+) = 3-dehydroshikimate + NADPH + H(+)</text>
        <dbReference type="Rhea" id="RHEA:17737"/>
        <dbReference type="ChEBI" id="CHEBI:15378"/>
        <dbReference type="ChEBI" id="CHEBI:16630"/>
        <dbReference type="ChEBI" id="CHEBI:36208"/>
        <dbReference type="ChEBI" id="CHEBI:57783"/>
        <dbReference type="ChEBI" id="CHEBI:58349"/>
        <dbReference type="EC" id="1.1.1.25"/>
    </reaction>
</comment>
<evidence type="ECO:0000256" key="3">
    <source>
        <dbReference type="ARBA" id="ARBA00022605"/>
    </source>
</evidence>
<dbReference type="SUPFAM" id="SSF51735">
    <property type="entry name" value="NAD(P)-binding Rossmann-fold domains"/>
    <property type="match status" value="1"/>
</dbReference>
<evidence type="ECO:0000313" key="13">
    <source>
        <dbReference type="Proteomes" id="UP000316093"/>
    </source>
</evidence>
<dbReference type="Gene3D" id="3.40.50.720">
    <property type="entry name" value="NAD(P)-binding Rossmann-like Domain"/>
    <property type="match status" value="1"/>
</dbReference>
<dbReference type="KEGG" id="lpy:FIV34_20700"/>
<keyword evidence="3 8" id="KW-0028">Amino-acid biosynthesis</keyword>
<sequence>MSAEAPRFAVFGHPIAHSLSPRIHEAFAAQLGIRLEYATIDAEPARFEAAVRQFFAEGGVGANVTLPHKHAAFAMADEHTEAARRTGVANTLTRLPDGRIKAHNTDGGGFVRDITERGGFDLRGHDALLLGAGGAAKAVAWALMDAGVQSLTIVNRTPERADEVADAIGEPARCHTRYWDGLEGECFDLIVNATSIGVTGGGFDLPMSIVQDHSTAYDLCYGASAAEFKGWAVAAGVRPDWFRDGLGMLVEQAADAFEAWHGQRPDTDPVYRELRQRY</sequence>